<name>A0AAE0JI11_9PEZI</name>
<dbReference type="EMBL" id="JAUEPP010000003">
    <property type="protein sequence ID" value="KAK3348026.1"/>
    <property type="molecule type" value="Genomic_DNA"/>
</dbReference>
<evidence type="ECO:0000313" key="1">
    <source>
        <dbReference type="EMBL" id="KAK3348026.1"/>
    </source>
</evidence>
<reference evidence="1" key="1">
    <citation type="journal article" date="2023" name="Mol. Phylogenet. Evol.">
        <title>Genome-scale phylogeny and comparative genomics of the fungal order Sordariales.</title>
        <authorList>
            <person name="Hensen N."/>
            <person name="Bonometti L."/>
            <person name="Westerberg I."/>
            <person name="Brannstrom I.O."/>
            <person name="Guillou S."/>
            <person name="Cros-Aarteil S."/>
            <person name="Calhoun S."/>
            <person name="Haridas S."/>
            <person name="Kuo A."/>
            <person name="Mondo S."/>
            <person name="Pangilinan J."/>
            <person name="Riley R."/>
            <person name="LaButti K."/>
            <person name="Andreopoulos B."/>
            <person name="Lipzen A."/>
            <person name="Chen C."/>
            <person name="Yan M."/>
            <person name="Daum C."/>
            <person name="Ng V."/>
            <person name="Clum A."/>
            <person name="Steindorff A."/>
            <person name="Ohm R.A."/>
            <person name="Martin F."/>
            <person name="Silar P."/>
            <person name="Natvig D.O."/>
            <person name="Lalanne C."/>
            <person name="Gautier V."/>
            <person name="Ament-Velasquez S.L."/>
            <person name="Kruys A."/>
            <person name="Hutchinson M.I."/>
            <person name="Powell A.J."/>
            <person name="Barry K."/>
            <person name="Miller A.N."/>
            <person name="Grigoriev I.V."/>
            <person name="Debuchy R."/>
            <person name="Gladieux P."/>
            <person name="Hiltunen Thoren M."/>
            <person name="Johannesson H."/>
        </authorList>
    </citation>
    <scope>NUCLEOTIDE SEQUENCE</scope>
    <source>
        <strain evidence="1">CBS 560.94</strain>
    </source>
</reference>
<dbReference type="GeneID" id="87861543"/>
<keyword evidence="2" id="KW-1185">Reference proteome</keyword>
<reference evidence="1" key="2">
    <citation type="submission" date="2023-06" db="EMBL/GenBank/DDBJ databases">
        <authorList>
            <consortium name="Lawrence Berkeley National Laboratory"/>
            <person name="Haridas S."/>
            <person name="Hensen N."/>
            <person name="Bonometti L."/>
            <person name="Westerberg I."/>
            <person name="Brannstrom I.O."/>
            <person name="Guillou S."/>
            <person name="Cros-Aarteil S."/>
            <person name="Calhoun S."/>
            <person name="Kuo A."/>
            <person name="Mondo S."/>
            <person name="Pangilinan J."/>
            <person name="Riley R."/>
            <person name="Labutti K."/>
            <person name="Andreopoulos B."/>
            <person name="Lipzen A."/>
            <person name="Chen C."/>
            <person name="Yanf M."/>
            <person name="Daum C."/>
            <person name="Ng V."/>
            <person name="Clum A."/>
            <person name="Steindorff A."/>
            <person name="Ohm R."/>
            <person name="Martin F."/>
            <person name="Silar P."/>
            <person name="Natvig D."/>
            <person name="Lalanne C."/>
            <person name="Gautier V."/>
            <person name="Ament-Velasquez S.L."/>
            <person name="Kruys A."/>
            <person name="Hutchinson M.I."/>
            <person name="Powell A.J."/>
            <person name="Barry K."/>
            <person name="Miller A.N."/>
            <person name="Grigoriev I.V."/>
            <person name="Debuchy R."/>
            <person name="Gladieux P."/>
            <person name="Thoren M.H."/>
            <person name="Johannesson H."/>
        </authorList>
    </citation>
    <scope>NUCLEOTIDE SEQUENCE</scope>
    <source>
        <strain evidence="1">CBS 560.94</strain>
    </source>
</reference>
<sequence length="79" mass="9628">HRKIKPKIFKKIDDTSKLNTIQTRKIITIVRKDFPKSVYTKTNIYNICIYIRRRNFDSYTPTNTLFKLFNNNNIKYIKK</sequence>
<accession>A0AAE0JI11</accession>
<feature type="non-terminal residue" evidence="1">
    <location>
        <position position="1"/>
    </location>
</feature>
<dbReference type="Proteomes" id="UP001278500">
    <property type="component" value="Unassembled WGS sequence"/>
</dbReference>
<dbReference type="AlphaFoldDB" id="A0AAE0JI11"/>
<dbReference type="RefSeq" id="XP_062683108.1">
    <property type="nucleotide sequence ID" value="XM_062824389.1"/>
</dbReference>
<organism evidence="1 2">
    <name type="scientific">Neurospora tetraspora</name>
    <dbReference type="NCBI Taxonomy" id="94610"/>
    <lineage>
        <taxon>Eukaryota</taxon>
        <taxon>Fungi</taxon>
        <taxon>Dikarya</taxon>
        <taxon>Ascomycota</taxon>
        <taxon>Pezizomycotina</taxon>
        <taxon>Sordariomycetes</taxon>
        <taxon>Sordariomycetidae</taxon>
        <taxon>Sordariales</taxon>
        <taxon>Sordariaceae</taxon>
        <taxon>Neurospora</taxon>
    </lineage>
</organism>
<gene>
    <name evidence="1" type="ORF">B0H65DRAFT_422233</name>
</gene>
<evidence type="ECO:0000313" key="2">
    <source>
        <dbReference type="Proteomes" id="UP001278500"/>
    </source>
</evidence>
<protein>
    <submittedName>
        <fullName evidence="1">Uncharacterized protein</fullName>
    </submittedName>
</protein>
<comment type="caution">
    <text evidence="1">The sequence shown here is derived from an EMBL/GenBank/DDBJ whole genome shotgun (WGS) entry which is preliminary data.</text>
</comment>
<proteinExistence type="predicted"/>